<feature type="non-terminal residue" evidence="1">
    <location>
        <position position="1"/>
    </location>
</feature>
<evidence type="ECO:0008006" key="3">
    <source>
        <dbReference type="Google" id="ProtNLM"/>
    </source>
</evidence>
<accession>A0A0C3NJM1</accession>
<name>A0A0C3NJM1_PHLG1</name>
<reference evidence="1 2" key="1">
    <citation type="journal article" date="2014" name="PLoS Genet.">
        <title>Analysis of the Phlebiopsis gigantea genome, transcriptome and secretome provides insight into its pioneer colonization strategies of wood.</title>
        <authorList>
            <person name="Hori C."/>
            <person name="Ishida T."/>
            <person name="Igarashi K."/>
            <person name="Samejima M."/>
            <person name="Suzuki H."/>
            <person name="Master E."/>
            <person name="Ferreira P."/>
            <person name="Ruiz-Duenas F.J."/>
            <person name="Held B."/>
            <person name="Canessa P."/>
            <person name="Larrondo L.F."/>
            <person name="Schmoll M."/>
            <person name="Druzhinina I.S."/>
            <person name="Kubicek C.P."/>
            <person name="Gaskell J.A."/>
            <person name="Kersten P."/>
            <person name="St John F."/>
            <person name="Glasner J."/>
            <person name="Sabat G."/>
            <person name="Splinter BonDurant S."/>
            <person name="Syed K."/>
            <person name="Yadav J."/>
            <person name="Mgbeahuruike A.C."/>
            <person name="Kovalchuk A."/>
            <person name="Asiegbu F.O."/>
            <person name="Lackner G."/>
            <person name="Hoffmeister D."/>
            <person name="Rencoret J."/>
            <person name="Gutierrez A."/>
            <person name="Sun H."/>
            <person name="Lindquist E."/>
            <person name="Barry K."/>
            <person name="Riley R."/>
            <person name="Grigoriev I.V."/>
            <person name="Henrissat B."/>
            <person name="Kues U."/>
            <person name="Berka R.M."/>
            <person name="Martinez A.T."/>
            <person name="Covert S.F."/>
            <person name="Blanchette R.A."/>
            <person name="Cullen D."/>
        </authorList>
    </citation>
    <scope>NUCLEOTIDE SEQUENCE [LARGE SCALE GENOMIC DNA]</scope>
    <source>
        <strain evidence="1 2">11061_1 CR5-6</strain>
    </source>
</reference>
<dbReference type="OrthoDB" id="2921803at2759"/>
<dbReference type="InterPro" id="IPR036047">
    <property type="entry name" value="F-box-like_dom_sf"/>
</dbReference>
<protein>
    <recommendedName>
        <fullName evidence="3">F-box domain-containing protein</fullName>
    </recommendedName>
</protein>
<organism evidence="1 2">
    <name type="scientific">Phlebiopsis gigantea (strain 11061_1 CR5-6)</name>
    <name type="common">White-rot fungus</name>
    <name type="synonym">Peniophora gigantea</name>
    <dbReference type="NCBI Taxonomy" id="745531"/>
    <lineage>
        <taxon>Eukaryota</taxon>
        <taxon>Fungi</taxon>
        <taxon>Dikarya</taxon>
        <taxon>Basidiomycota</taxon>
        <taxon>Agaricomycotina</taxon>
        <taxon>Agaricomycetes</taxon>
        <taxon>Polyporales</taxon>
        <taxon>Phanerochaetaceae</taxon>
        <taxon>Phlebiopsis</taxon>
    </lineage>
</organism>
<feature type="non-terminal residue" evidence="1">
    <location>
        <position position="50"/>
    </location>
</feature>
<evidence type="ECO:0000313" key="2">
    <source>
        <dbReference type="Proteomes" id="UP000053257"/>
    </source>
</evidence>
<evidence type="ECO:0000313" key="1">
    <source>
        <dbReference type="EMBL" id="KIP05139.1"/>
    </source>
</evidence>
<dbReference type="HOGENOM" id="CLU_212984_0_0_1"/>
<dbReference type="Proteomes" id="UP000053257">
    <property type="component" value="Unassembled WGS sequence"/>
</dbReference>
<proteinExistence type="predicted"/>
<dbReference type="AlphaFoldDB" id="A0A0C3NJM1"/>
<sequence>AESPLELPTELTDAIIDHLHDDKKALFSCSLVSTQWLESSRIHLFHSVIV</sequence>
<keyword evidence="2" id="KW-1185">Reference proteome</keyword>
<gene>
    <name evidence="1" type="ORF">PHLGIDRAFT_57816</name>
</gene>
<dbReference type="EMBL" id="KN840552">
    <property type="protein sequence ID" value="KIP05139.1"/>
    <property type="molecule type" value="Genomic_DNA"/>
</dbReference>
<dbReference type="SUPFAM" id="SSF81383">
    <property type="entry name" value="F-box domain"/>
    <property type="match status" value="1"/>
</dbReference>